<protein>
    <submittedName>
        <fullName evidence="1">Uncharacterized nucleotidyltransferase</fullName>
    </submittedName>
</protein>
<gene>
    <name evidence="1" type="ORF">SAMN02745180_02863</name>
</gene>
<organism evidence="1 2">
    <name type="scientific">Sporanaerobacter acetigenes DSM 13106</name>
    <dbReference type="NCBI Taxonomy" id="1123281"/>
    <lineage>
        <taxon>Bacteria</taxon>
        <taxon>Bacillati</taxon>
        <taxon>Bacillota</taxon>
        <taxon>Tissierellia</taxon>
        <taxon>Tissierellales</taxon>
        <taxon>Sporanaerobacteraceae</taxon>
        <taxon>Sporanaerobacter</taxon>
    </lineage>
</organism>
<dbReference type="OrthoDB" id="9773927at2"/>
<dbReference type="STRING" id="1123281.SAMN02745180_02863"/>
<accession>A0A1M5Z8R0</accession>
<keyword evidence="1" id="KW-0808">Transferase</keyword>
<reference evidence="1 2" key="1">
    <citation type="submission" date="2016-11" db="EMBL/GenBank/DDBJ databases">
        <authorList>
            <person name="Jaros S."/>
            <person name="Januszkiewicz K."/>
            <person name="Wedrychowicz H."/>
        </authorList>
    </citation>
    <scope>NUCLEOTIDE SEQUENCE [LARGE SCALE GENOMIC DNA]</scope>
    <source>
        <strain evidence="1 2">DSM 13106</strain>
    </source>
</reference>
<dbReference type="RefSeq" id="WP_072745450.1">
    <property type="nucleotide sequence ID" value="NZ_FQXR01000025.1"/>
</dbReference>
<proteinExistence type="predicted"/>
<evidence type="ECO:0000313" key="1">
    <source>
        <dbReference type="EMBL" id="SHI20616.1"/>
    </source>
</evidence>
<dbReference type="InterPro" id="IPR039498">
    <property type="entry name" value="NTP_transf_5"/>
</dbReference>
<keyword evidence="2" id="KW-1185">Reference proteome</keyword>
<dbReference type="Proteomes" id="UP000184389">
    <property type="component" value="Unassembled WGS sequence"/>
</dbReference>
<dbReference type="Pfam" id="PF14907">
    <property type="entry name" value="NTP_transf_5"/>
    <property type="match status" value="1"/>
</dbReference>
<name>A0A1M5Z8R0_9FIRM</name>
<dbReference type="GO" id="GO:0016740">
    <property type="term" value="F:transferase activity"/>
    <property type="evidence" value="ECO:0007669"/>
    <property type="project" value="UniProtKB-KW"/>
</dbReference>
<dbReference type="AlphaFoldDB" id="A0A1M5Z8R0"/>
<dbReference type="EMBL" id="FQXR01000025">
    <property type="protein sequence ID" value="SHI20616.1"/>
    <property type="molecule type" value="Genomic_DNA"/>
</dbReference>
<evidence type="ECO:0000313" key="2">
    <source>
        <dbReference type="Proteomes" id="UP000184389"/>
    </source>
</evidence>
<sequence length="377" mass="44709">MKEIDAICNLLCNRNETLENIDFIEFNKMVHGLNMQHLIYEKIKAMNNIPLDIKKDYKNDYEKTKILNTLQCKVLCKVLEQFDLEKIEVIVFKGAYLVDKVYKKIGLRKMGDVDVLIHKKDLDRAINILINNGFKYKEEHCSKAWFDENYYRTALYVKGPVEIELHWDLLPVVNPLKFNIEDIWNTAEDDKLFDISVKEMKIELLLIYLCIHVSYCHFFNHNSIRRLYDIYLILLSKEIDWSYFIDKSIEYDLNKFVGVSLSYVNEIFEEIVSNKVISSLIDERTLKRFKKEITISELFRNKRTTNSSKIMETQRLIQLIGMNDKLRYIKLVSTQKSCSGKWIAALFDVSPDSMKVLVYNWIYLLRILPKYLLGRTV</sequence>